<proteinExistence type="predicted"/>
<keyword evidence="4" id="KW-1185">Reference proteome</keyword>
<evidence type="ECO:0000313" key="4">
    <source>
        <dbReference type="Proteomes" id="UP000217895"/>
    </source>
</evidence>
<evidence type="ECO:0000313" key="3">
    <source>
        <dbReference type="EMBL" id="BAY58273.1"/>
    </source>
</evidence>
<dbReference type="Pfam" id="PF06051">
    <property type="entry name" value="DUF928"/>
    <property type="match status" value="1"/>
</dbReference>
<reference evidence="3 4" key="1">
    <citation type="submission" date="2017-06" db="EMBL/GenBank/DDBJ databases">
        <title>Genome sequencing of cyanobaciteial culture collection at National Institute for Environmental Studies (NIES).</title>
        <authorList>
            <person name="Hirose Y."/>
            <person name="Shimura Y."/>
            <person name="Fujisawa T."/>
            <person name="Nakamura Y."/>
            <person name="Kawachi M."/>
        </authorList>
    </citation>
    <scope>NUCLEOTIDE SEQUENCE [LARGE SCALE GENOMIC DNA]</scope>
    <source>
        <strain evidence="3 4">NIES-2135</strain>
    </source>
</reference>
<accession>A0A1Z4JNQ4</accession>
<dbReference type="EMBL" id="AP018203">
    <property type="protein sequence ID" value="BAY58273.1"/>
    <property type="molecule type" value="Genomic_DNA"/>
</dbReference>
<organism evidence="3 4">
    <name type="scientific">Leptolyngbya boryana NIES-2135</name>
    <dbReference type="NCBI Taxonomy" id="1973484"/>
    <lineage>
        <taxon>Bacteria</taxon>
        <taxon>Bacillati</taxon>
        <taxon>Cyanobacteriota</taxon>
        <taxon>Cyanophyceae</taxon>
        <taxon>Leptolyngbyales</taxon>
        <taxon>Leptolyngbyaceae</taxon>
        <taxon>Leptolyngbya group</taxon>
        <taxon>Leptolyngbya</taxon>
    </lineage>
</organism>
<sequence length="228" mass="25604">MNKSTFFLAINLSIPLASLLISLAAPLRAQIEPPEGSPAPTATTSGGTRPTQTCLKSIPKVSQRLMVLNPSKTIGLTRSDQPTLFVYIPRNEAHALEFSLFDEKKRGLYQTTLSIHNQSGLIRVAFPSDAPKLVQGKNYYWTVAVICNIDDRTEDQIIGGWIQHRTLSEDISRLLPIERIELYARKGFWYDAFSEWAMLHQQQPHHPMVKQAWTNLIEAIGLPTSLLP</sequence>
<dbReference type="InterPro" id="IPR010328">
    <property type="entry name" value="DUF928"/>
</dbReference>
<evidence type="ECO:0008006" key="5">
    <source>
        <dbReference type="Google" id="ProtNLM"/>
    </source>
</evidence>
<gene>
    <name evidence="3" type="ORF">NIES2135_51460</name>
</gene>
<feature type="chain" id="PRO_5011112303" description="DUF928 domain-containing protein" evidence="2">
    <location>
        <begin position="30"/>
        <end position="228"/>
    </location>
</feature>
<evidence type="ECO:0000256" key="2">
    <source>
        <dbReference type="SAM" id="SignalP"/>
    </source>
</evidence>
<feature type="region of interest" description="Disordered" evidence="1">
    <location>
        <begin position="32"/>
        <end position="52"/>
    </location>
</feature>
<dbReference type="Proteomes" id="UP000217895">
    <property type="component" value="Chromosome"/>
</dbReference>
<dbReference type="AlphaFoldDB" id="A0A1Z4JNQ4"/>
<keyword evidence="2" id="KW-0732">Signal</keyword>
<feature type="compositionally biased region" description="Polar residues" evidence="1">
    <location>
        <begin position="40"/>
        <end position="52"/>
    </location>
</feature>
<feature type="signal peptide" evidence="2">
    <location>
        <begin position="1"/>
        <end position="29"/>
    </location>
</feature>
<protein>
    <recommendedName>
        <fullName evidence="5">DUF928 domain-containing protein</fullName>
    </recommendedName>
</protein>
<evidence type="ECO:0000256" key="1">
    <source>
        <dbReference type="SAM" id="MobiDB-lite"/>
    </source>
</evidence>
<name>A0A1Z4JNQ4_LEPBY</name>